<evidence type="ECO:0000259" key="2">
    <source>
        <dbReference type="Pfam" id="PF06970"/>
    </source>
</evidence>
<reference evidence="3 4" key="1">
    <citation type="submission" date="2018-06" db="EMBL/GenBank/DDBJ databases">
        <authorList>
            <consortium name="Pathogen Informatics"/>
            <person name="Doyle S."/>
        </authorList>
    </citation>
    <scope>NUCLEOTIDE SEQUENCE [LARGE SCALE GENOMIC DNA]</scope>
    <source>
        <strain evidence="3 4">NCTC6179</strain>
    </source>
</reference>
<evidence type="ECO:0000256" key="1">
    <source>
        <dbReference type="SAM" id="MobiDB-lite"/>
    </source>
</evidence>
<dbReference type="RefSeq" id="WP_111716793.1">
    <property type="nucleotide sequence ID" value="NZ_BLBQ01000029.1"/>
</dbReference>
<feature type="region of interest" description="Disordered" evidence="1">
    <location>
        <begin position="148"/>
        <end position="184"/>
    </location>
</feature>
<dbReference type="InterPro" id="IPR010724">
    <property type="entry name" value="RepA_N"/>
</dbReference>
<evidence type="ECO:0000313" key="3">
    <source>
        <dbReference type="EMBL" id="SQF67179.1"/>
    </source>
</evidence>
<feature type="compositionally biased region" description="Polar residues" evidence="1">
    <location>
        <begin position="151"/>
        <end position="165"/>
    </location>
</feature>
<name>A0A9X8XG11_STREQ</name>
<dbReference type="AlphaFoldDB" id="A0A9X8XG11"/>
<dbReference type="Pfam" id="PF06970">
    <property type="entry name" value="RepA_N"/>
    <property type="match status" value="1"/>
</dbReference>
<gene>
    <name evidence="3" type="ORF">NCTC6179_01368</name>
</gene>
<dbReference type="Proteomes" id="UP000249571">
    <property type="component" value="Chromosome 1"/>
</dbReference>
<accession>A0A9X8XG11</accession>
<feature type="domain" description="Replication initiator A N-terminal" evidence="2">
    <location>
        <begin position="17"/>
        <end position="95"/>
    </location>
</feature>
<organism evidence="3 4">
    <name type="scientific">Streptococcus dysgalactiae subsp. equisimilis</name>
    <name type="common">Streptococcus equisimilis</name>
    <dbReference type="NCBI Taxonomy" id="119602"/>
    <lineage>
        <taxon>Bacteria</taxon>
        <taxon>Bacillati</taxon>
        <taxon>Bacillota</taxon>
        <taxon>Bacilli</taxon>
        <taxon>Lactobacillales</taxon>
        <taxon>Streptococcaceae</taxon>
        <taxon>Streptococcus</taxon>
    </lineage>
</organism>
<protein>
    <submittedName>
        <fullName evidence="3">IFN-response binding factor 1</fullName>
    </submittedName>
</protein>
<feature type="compositionally biased region" description="Low complexity" evidence="1">
    <location>
        <begin position="172"/>
        <end position="184"/>
    </location>
</feature>
<evidence type="ECO:0000313" key="4">
    <source>
        <dbReference type="Proteomes" id="UP000249571"/>
    </source>
</evidence>
<proteinExistence type="predicted"/>
<sequence length="359" mass="41800">MAYGRKSLIQVQATEIHYQLPKVLVGTNYYKKLCAEAKFLYMLINDRLKLSLQTAKETGNFVDKHGDVYVIYPNNELMQDTGYGKDKIIKLKKELVKYNLLDEERQGMKQPNRLYPKNVVSDPALLEMAFENAPNPWEIYEVGNDDFKNSEIPTSRSRQNRNQEVGNLEPSKNNLIKNNNRINDTNRYQDDPSLDILSASDSFQIGQHGFLSSKTINRLSLFGKEAKLLENKIYQAKRQVEKDYSHLLNHQEMIYGEVWSLELEREVDKLIFKIKTGEHEGKAIKNIPGYFYKMMVHFWKIALLIEKEQGFIALSNQSDYAKSFPEECPSLISYYYPNKLSESKLNQYLSELSERIETC</sequence>
<dbReference type="EMBL" id="LS483361">
    <property type="protein sequence ID" value="SQF67179.1"/>
    <property type="molecule type" value="Genomic_DNA"/>
</dbReference>